<dbReference type="CDD" id="cd00057">
    <property type="entry name" value="FA58C"/>
    <property type="match status" value="1"/>
</dbReference>
<reference evidence="3 4" key="1">
    <citation type="submission" date="2019-04" db="EMBL/GenBank/DDBJ databases">
        <title>Draft genome of the big-headed turtle Platysternon megacephalum.</title>
        <authorList>
            <person name="Gong S."/>
        </authorList>
    </citation>
    <scope>NUCLEOTIDE SEQUENCE [LARGE SCALE GENOMIC DNA]</scope>
    <source>
        <strain evidence="3">DO16091913</strain>
        <tissue evidence="3">Muscle</tissue>
    </source>
</reference>
<evidence type="ECO:0000313" key="4">
    <source>
        <dbReference type="Proteomes" id="UP000297703"/>
    </source>
</evidence>
<dbReference type="PROSITE" id="PS50022">
    <property type="entry name" value="FA58C_3"/>
    <property type="match status" value="2"/>
</dbReference>
<dbReference type="SUPFAM" id="SSF49785">
    <property type="entry name" value="Galactose-binding domain-like"/>
    <property type="match status" value="2"/>
</dbReference>
<feature type="domain" description="F5/8 type C" evidence="2">
    <location>
        <begin position="1"/>
        <end position="43"/>
    </location>
</feature>
<dbReference type="GO" id="GO:0038023">
    <property type="term" value="F:signaling receptor activity"/>
    <property type="evidence" value="ECO:0007669"/>
    <property type="project" value="TreeGrafter"/>
</dbReference>
<comment type="caution">
    <text evidence="3">The sequence shown here is derived from an EMBL/GenBank/DDBJ whole genome shotgun (WGS) entry which is preliminary data.</text>
</comment>
<dbReference type="FunFam" id="2.60.120.260:FF:000002">
    <property type="entry name" value="Coagulation factor VIII"/>
    <property type="match status" value="1"/>
</dbReference>
<dbReference type="PANTHER" id="PTHR46806:SF7">
    <property type="entry name" value="COAGULATION FACTOR VIII"/>
    <property type="match status" value="1"/>
</dbReference>
<sequence length="184" mass="21111">MLQVNLLRKMRLVGIITQGARRAGWAEYVHSFKVAHSLDGRVFVFCRDENQDRDKLLTLSACLGPTSLLGQSERTSFEKAPYLWQINLLTQKKVTGVVTQGARDFGHIQYVAAYKVAYSDDGTSWTVYKDNRTNSSKIFQGNYDNTSHKKNVFDVPFYARFVRILPVAWHNRITLRMELLGCDE</sequence>
<reference evidence="3 4" key="2">
    <citation type="submission" date="2019-04" db="EMBL/GenBank/DDBJ databases">
        <title>The genome sequence of big-headed turtle.</title>
        <authorList>
            <person name="Gong S."/>
        </authorList>
    </citation>
    <scope>NUCLEOTIDE SEQUENCE [LARGE SCALE GENOMIC DNA]</scope>
    <source>
        <strain evidence="3">DO16091913</strain>
        <tissue evidence="3">Muscle</tissue>
    </source>
</reference>
<evidence type="ECO:0000313" key="3">
    <source>
        <dbReference type="EMBL" id="TFJ95704.1"/>
    </source>
</evidence>
<dbReference type="InterPro" id="IPR050633">
    <property type="entry name" value="Neuropilin_MCO_CoagFactor"/>
</dbReference>
<keyword evidence="4" id="KW-1185">Reference proteome</keyword>
<dbReference type="PROSITE" id="PS01286">
    <property type="entry name" value="FA58C_2"/>
    <property type="match status" value="1"/>
</dbReference>
<proteinExistence type="predicted"/>
<keyword evidence="1" id="KW-1015">Disulfide bond</keyword>
<evidence type="ECO:0000256" key="1">
    <source>
        <dbReference type="ARBA" id="ARBA00023157"/>
    </source>
</evidence>
<dbReference type="Proteomes" id="UP000297703">
    <property type="component" value="Unassembled WGS sequence"/>
</dbReference>
<dbReference type="Pfam" id="PF00754">
    <property type="entry name" value="F5_F8_type_C"/>
    <property type="match status" value="1"/>
</dbReference>
<dbReference type="Gene3D" id="2.60.120.260">
    <property type="entry name" value="Galactose-binding domain-like"/>
    <property type="match status" value="2"/>
</dbReference>
<gene>
    <name evidence="3" type="ORF">DR999_PMT22633</name>
</gene>
<name>A0A4D9DE71_9SAUR</name>
<evidence type="ECO:0000259" key="2">
    <source>
        <dbReference type="PROSITE" id="PS50022"/>
    </source>
</evidence>
<dbReference type="InterPro" id="IPR000421">
    <property type="entry name" value="FA58C"/>
</dbReference>
<dbReference type="GO" id="GO:0005886">
    <property type="term" value="C:plasma membrane"/>
    <property type="evidence" value="ECO:0007669"/>
    <property type="project" value="TreeGrafter"/>
</dbReference>
<organism evidence="3 4">
    <name type="scientific">Platysternon megacephalum</name>
    <name type="common">big-headed turtle</name>
    <dbReference type="NCBI Taxonomy" id="55544"/>
    <lineage>
        <taxon>Eukaryota</taxon>
        <taxon>Metazoa</taxon>
        <taxon>Chordata</taxon>
        <taxon>Craniata</taxon>
        <taxon>Vertebrata</taxon>
        <taxon>Euteleostomi</taxon>
        <taxon>Archelosauria</taxon>
        <taxon>Testudinata</taxon>
        <taxon>Testudines</taxon>
        <taxon>Cryptodira</taxon>
        <taxon>Durocryptodira</taxon>
        <taxon>Testudinoidea</taxon>
        <taxon>Platysternidae</taxon>
        <taxon>Platysternon</taxon>
    </lineage>
</organism>
<dbReference type="EMBL" id="QXTE01001981">
    <property type="protein sequence ID" value="TFJ95704.1"/>
    <property type="molecule type" value="Genomic_DNA"/>
</dbReference>
<dbReference type="SMART" id="SM00231">
    <property type="entry name" value="FA58C"/>
    <property type="match status" value="1"/>
</dbReference>
<dbReference type="STRING" id="55544.A0A4D9DE71"/>
<protein>
    <submittedName>
        <fullName evidence="3">Short-chain dehydrogenase</fullName>
    </submittedName>
</protein>
<dbReference type="InterPro" id="IPR008979">
    <property type="entry name" value="Galactose-bd-like_sf"/>
</dbReference>
<dbReference type="PANTHER" id="PTHR46806">
    <property type="entry name" value="F5/8 TYPE C DOMAIN-CONTAINING PROTEIN"/>
    <property type="match status" value="1"/>
</dbReference>
<dbReference type="AlphaFoldDB" id="A0A4D9DE71"/>
<dbReference type="OrthoDB" id="10046852at2759"/>
<feature type="domain" description="F5/8 type C" evidence="2">
    <location>
        <begin position="85"/>
        <end position="182"/>
    </location>
</feature>
<accession>A0A4D9DE71</accession>